<dbReference type="AlphaFoldDB" id="A0AAW3ZL77"/>
<dbReference type="Proteomes" id="UP000613768">
    <property type="component" value="Unassembled WGS sequence"/>
</dbReference>
<dbReference type="SUPFAM" id="SSF47384">
    <property type="entry name" value="Homodimeric domain of signal transducing histidine kinase"/>
    <property type="match status" value="1"/>
</dbReference>
<dbReference type="Gene3D" id="2.130.10.10">
    <property type="entry name" value="YVTN repeat-like/Quinoprotein amine dehydrogenase"/>
    <property type="match status" value="3"/>
</dbReference>
<dbReference type="PANTHER" id="PTHR43547">
    <property type="entry name" value="TWO-COMPONENT HISTIDINE KINASE"/>
    <property type="match status" value="1"/>
</dbReference>
<proteinExistence type="predicted"/>
<evidence type="ECO:0000256" key="2">
    <source>
        <dbReference type="ARBA" id="ARBA00012438"/>
    </source>
</evidence>
<feature type="domain" description="Histidine kinase" evidence="5">
    <location>
        <begin position="823"/>
        <end position="1040"/>
    </location>
</feature>
<dbReference type="InterPro" id="IPR015943">
    <property type="entry name" value="WD40/YVTN_repeat-like_dom_sf"/>
</dbReference>
<dbReference type="InterPro" id="IPR013783">
    <property type="entry name" value="Ig-like_fold"/>
</dbReference>
<protein>
    <recommendedName>
        <fullName evidence="2">histidine kinase</fullName>
        <ecNumber evidence="2">2.7.13.3</ecNumber>
    </recommendedName>
</protein>
<dbReference type="Pfam" id="PF02518">
    <property type="entry name" value="HATPase_c"/>
    <property type="match status" value="1"/>
</dbReference>
<evidence type="ECO:0000313" key="6">
    <source>
        <dbReference type="EMBL" id="MBD8525066.1"/>
    </source>
</evidence>
<dbReference type="InterPro" id="IPR036097">
    <property type="entry name" value="HisK_dim/P_sf"/>
</dbReference>
<keyword evidence="7" id="KW-1185">Reference proteome</keyword>
<dbReference type="Gene3D" id="2.60.40.10">
    <property type="entry name" value="Immunoglobulins"/>
    <property type="match status" value="1"/>
</dbReference>
<reference evidence="6 7" key="1">
    <citation type="submission" date="2020-09" db="EMBL/GenBank/DDBJ databases">
        <title>Pseudoxanthomonas sp. CAU 1598 isolated from sand of Yaerae Beach.</title>
        <authorList>
            <person name="Kim W."/>
        </authorList>
    </citation>
    <scope>NUCLEOTIDE SEQUENCE [LARGE SCALE GENOMIC DNA]</scope>
    <source>
        <strain evidence="6 7">CAU 1598</strain>
    </source>
</reference>
<dbReference type="InterPro" id="IPR003594">
    <property type="entry name" value="HATPase_dom"/>
</dbReference>
<keyword evidence="3" id="KW-0597">Phosphoprotein</keyword>
<evidence type="ECO:0000256" key="4">
    <source>
        <dbReference type="SAM" id="Phobius"/>
    </source>
</evidence>
<dbReference type="SMART" id="SM00387">
    <property type="entry name" value="HATPase_c"/>
    <property type="match status" value="1"/>
</dbReference>
<keyword evidence="4" id="KW-0472">Membrane</keyword>
<dbReference type="GO" id="GO:0000155">
    <property type="term" value="F:phosphorelay sensor kinase activity"/>
    <property type="evidence" value="ECO:0007669"/>
    <property type="project" value="InterPro"/>
</dbReference>
<dbReference type="RefSeq" id="WP_192028411.1">
    <property type="nucleotide sequence ID" value="NZ_JACYTR010000006.1"/>
</dbReference>
<keyword evidence="4" id="KW-0812">Transmembrane</keyword>
<dbReference type="PRINTS" id="PR00344">
    <property type="entry name" value="BCTRLSENSOR"/>
</dbReference>
<organism evidence="6 7">
    <name type="scientific">Pseudomarimonas arenosa</name>
    <dbReference type="NCBI Taxonomy" id="2774145"/>
    <lineage>
        <taxon>Bacteria</taxon>
        <taxon>Pseudomonadati</taxon>
        <taxon>Pseudomonadota</taxon>
        <taxon>Gammaproteobacteria</taxon>
        <taxon>Lysobacterales</taxon>
        <taxon>Lysobacteraceae</taxon>
        <taxon>Pseudomarimonas</taxon>
    </lineage>
</organism>
<dbReference type="EC" id="2.7.13.3" evidence="2"/>
<dbReference type="PROSITE" id="PS50109">
    <property type="entry name" value="HIS_KIN"/>
    <property type="match status" value="1"/>
</dbReference>
<dbReference type="PANTHER" id="PTHR43547:SF2">
    <property type="entry name" value="HYBRID SIGNAL TRANSDUCTION HISTIDINE KINASE C"/>
    <property type="match status" value="1"/>
</dbReference>
<dbReference type="Pfam" id="PF07495">
    <property type="entry name" value="Y_Y_Y"/>
    <property type="match status" value="1"/>
</dbReference>
<dbReference type="Gene3D" id="1.10.287.130">
    <property type="match status" value="1"/>
</dbReference>
<evidence type="ECO:0000259" key="5">
    <source>
        <dbReference type="PROSITE" id="PS50109"/>
    </source>
</evidence>
<feature type="transmembrane region" description="Helical" evidence="4">
    <location>
        <begin position="761"/>
        <end position="782"/>
    </location>
</feature>
<dbReference type="InterPro" id="IPR004358">
    <property type="entry name" value="Sig_transdc_His_kin-like_C"/>
</dbReference>
<dbReference type="SUPFAM" id="SSF55874">
    <property type="entry name" value="ATPase domain of HSP90 chaperone/DNA topoisomerase II/histidine kinase"/>
    <property type="match status" value="1"/>
</dbReference>
<sequence>MTRAGNGLGRFIAGTPRGLLGGLLPLLLLIALRVEADDLPPGHLRDYFRETWTTSDGLPHNLVSSIVQTGDGYLWFGTWEGVARYNGHRFDLFDERSIAGLQERGVLALAVDREGELMVGLARSGLLRHRAGRWSSVPLALKRGSPGVLDIVEIDGRTVVGTLGNGVWWVDEAAAPERLVGTEPLASNTVYAVARSIDGSVWLGTDNGLFRWQAGTLEPFGERHRLPKASVLALSADRQGRVLVGTERGAFLIDRAAVSRVFEGAGESSVEAVLIDRHGALWAGGSLLGLYRQSALGVESLDIDHGLPSTRVASLAEDREGSVWVGTSQGLLRLRQAPFFTLTADKGLNGNYVRTLLESDDGDLYIGSSEGVTRVRGDGSATSQIEPLDLRESVISMLAGAPGQLWLGTYYRGVIEWRDGQVVQRFDRQQGLPGNQVRSLLRHQDGSIYVGTNRGLARLQAGAVERLDLRQLPAQDIITMFQQGDGTVWLGTSLGAAHDRDGEFIPLRDPALSKTQRVYGFAEEPDGTLWLVGDRGLARRRDGQWSALGAESGLPVAGVFGILVGPQGNYWLSSNRGVVRIERRDMEAAFRGVPLERFEVFSEADGMASAQCNGAAGVPLIKRSDGALWFATSAGAARVIPASLARFPRLLPAVVIERLRVDGDELPISREFAISSAHRRIELQFAGLSFQAPGKTRYRYRLEGLDDDWVISGSERSAQFTTLAPGEYRFRASAANPNGDWSPHEAELRIRVTPQWWQQSWFLIGVLALALLLAWGLLRLRLNVLQASERRLRAQVDSATIDLQRQADQLREQNIELDAYAHTVAHDLKTPLTTVQGFAQLLAQSEQPLSAEQQQLAAERVLSTARKMADIINALLLLSRVRTDEAVDIGLVDNRPLVRDALQRLQPLIEQHQAELVIPAELPVVMGYPPWVEEVWVNYLSNAIKYGGGEQRRSRVEVGGEVLRDGRVRLWVQDNGPGLDAAARTRLYRPFSRISEIGGDGHGLGLSIVRRIVERMGGEVGCSSEPGAGARFWFVLPASSGLS</sequence>
<evidence type="ECO:0000256" key="3">
    <source>
        <dbReference type="ARBA" id="ARBA00022553"/>
    </source>
</evidence>
<gene>
    <name evidence="6" type="ORF">IFO71_04860</name>
</gene>
<dbReference type="CDD" id="cd00082">
    <property type="entry name" value="HisKA"/>
    <property type="match status" value="1"/>
</dbReference>
<comment type="catalytic activity">
    <reaction evidence="1">
        <text>ATP + protein L-histidine = ADP + protein N-phospho-L-histidine.</text>
        <dbReference type="EC" id="2.7.13.3"/>
    </reaction>
</comment>
<dbReference type="Pfam" id="PF07494">
    <property type="entry name" value="Reg_prop"/>
    <property type="match status" value="3"/>
</dbReference>
<dbReference type="EMBL" id="JACYTR010000006">
    <property type="protein sequence ID" value="MBD8525066.1"/>
    <property type="molecule type" value="Genomic_DNA"/>
</dbReference>
<comment type="caution">
    <text evidence="6">The sequence shown here is derived from an EMBL/GenBank/DDBJ whole genome shotgun (WGS) entry which is preliminary data.</text>
</comment>
<dbReference type="SUPFAM" id="SSF63829">
    <property type="entry name" value="Calcium-dependent phosphotriesterase"/>
    <property type="match status" value="2"/>
</dbReference>
<accession>A0AAW3ZL77</accession>
<dbReference type="InterPro" id="IPR011110">
    <property type="entry name" value="Reg_prop"/>
</dbReference>
<evidence type="ECO:0000313" key="7">
    <source>
        <dbReference type="Proteomes" id="UP000613768"/>
    </source>
</evidence>
<dbReference type="SMART" id="SM00388">
    <property type="entry name" value="HisKA"/>
    <property type="match status" value="1"/>
</dbReference>
<name>A0AAW3ZL77_9GAMM</name>
<dbReference type="InterPro" id="IPR011123">
    <property type="entry name" value="Y_Y_Y"/>
</dbReference>
<keyword evidence="4" id="KW-1133">Transmembrane helix</keyword>
<evidence type="ECO:0000256" key="1">
    <source>
        <dbReference type="ARBA" id="ARBA00000085"/>
    </source>
</evidence>
<dbReference type="InterPro" id="IPR005467">
    <property type="entry name" value="His_kinase_dom"/>
</dbReference>
<dbReference type="InterPro" id="IPR036890">
    <property type="entry name" value="HATPase_C_sf"/>
</dbReference>
<dbReference type="InterPro" id="IPR003661">
    <property type="entry name" value="HisK_dim/P_dom"/>
</dbReference>
<dbReference type="Pfam" id="PF00512">
    <property type="entry name" value="HisKA"/>
    <property type="match status" value="1"/>
</dbReference>
<dbReference type="Gene3D" id="3.30.565.10">
    <property type="entry name" value="Histidine kinase-like ATPase, C-terminal domain"/>
    <property type="match status" value="1"/>
</dbReference>